<keyword evidence="1" id="KW-0472">Membrane</keyword>
<evidence type="ECO:0000313" key="2">
    <source>
        <dbReference type="EMBL" id="KAH8982870.1"/>
    </source>
</evidence>
<reference evidence="2" key="1">
    <citation type="submission" date="2022-01" db="EMBL/GenBank/DDBJ databases">
        <title>Comparative genomics reveals a dynamic genome evolution in the ectomycorrhizal milk-cap (Lactarius) mushrooms.</title>
        <authorList>
            <consortium name="DOE Joint Genome Institute"/>
            <person name="Lebreton A."/>
            <person name="Tang N."/>
            <person name="Kuo A."/>
            <person name="LaButti K."/>
            <person name="Drula E."/>
            <person name="Barry K."/>
            <person name="Clum A."/>
            <person name="Lipzen A."/>
            <person name="Mousain D."/>
            <person name="Ng V."/>
            <person name="Wang R."/>
            <person name="Wang X."/>
            <person name="Dai Y."/>
            <person name="Henrissat B."/>
            <person name="Grigoriev I.V."/>
            <person name="Guerin-Laguette A."/>
            <person name="Yu F."/>
            <person name="Martin F.M."/>
        </authorList>
    </citation>
    <scope>NUCLEOTIDE SEQUENCE</scope>
    <source>
        <strain evidence="2">QP</strain>
    </source>
</reference>
<dbReference type="AlphaFoldDB" id="A0AAD4LAY9"/>
<feature type="transmembrane region" description="Helical" evidence="1">
    <location>
        <begin position="215"/>
        <end position="232"/>
    </location>
</feature>
<accession>A0AAD4LAY9</accession>
<keyword evidence="3" id="KW-1185">Reference proteome</keyword>
<dbReference type="Proteomes" id="UP001201163">
    <property type="component" value="Unassembled WGS sequence"/>
</dbReference>
<sequence length="304" mass="33026">MCSAHWRFLCFHGQNNTRGPGHLAVYANTKQKRSLLITSLSPTLFLAPEGYLLELEKVWVDGVIIEVTWRNFISGLLKEWEQLILSSTVVLSVNVGFLAIPGVVISNLNGDITNTNQVVIFTFPAQIASCMSLVASAGSIVIGLLLIRHSGPKQNEDPAGASDYLYKNTHHIFGLERLAIIFSLPWACLCGHGMLSFFVALLLFCFCISNASTRIFVAVTSVVVAVLVVWCIQNTQGSSDAMEAWFSGLLPSIMRTLDNARATCHRILASIYSRPHSGSPSSATLDRAGSVHATSYREGVGVVV</sequence>
<feature type="transmembrane region" description="Helical" evidence="1">
    <location>
        <begin position="125"/>
        <end position="147"/>
    </location>
</feature>
<evidence type="ECO:0008006" key="4">
    <source>
        <dbReference type="Google" id="ProtNLM"/>
    </source>
</evidence>
<organism evidence="2 3">
    <name type="scientific">Lactarius akahatsu</name>
    <dbReference type="NCBI Taxonomy" id="416441"/>
    <lineage>
        <taxon>Eukaryota</taxon>
        <taxon>Fungi</taxon>
        <taxon>Dikarya</taxon>
        <taxon>Basidiomycota</taxon>
        <taxon>Agaricomycotina</taxon>
        <taxon>Agaricomycetes</taxon>
        <taxon>Russulales</taxon>
        <taxon>Russulaceae</taxon>
        <taxon>Lactarius</taxon>
    </lineage>
</organism>
<proteinExistence type="predicted"/>
<keyword evidence="1" id="KW-1133">Transmembrane helix</keyword>
<dbReference type="EMBL" id="JAKELL010000095">
    <property type="protein sequence ID" value="KAH8982870.1"/>
    <property type="molecule type" value="Genomic_DNA"/>
</dbReference>
<evidence type="ECO:0000313" key="3">
    <source>
        <dbReference type="Proteomes" id="UP001201163"/>
    </source>
</evidence>
<comment type="caution">
    <text evidence="2">The sequence shown here is derived from an EMBL/GenBank/DDBJ whole genome shotgun (WGS) entry which is preliminary data.</text>
</comment>
<protein>
    <recommendedName>
        <fullName evidence="4">Transmembrane protein</fullName>
    </recommendedName>
</protein>
<feature type="transmembrane region" description="Helical" evidence="1">
    <location>
        <begin position="83"/>
        <end position="105"/>
    </location>
</feature>
<evidence type="ECO:0000256" key="1">
    <source>
        <dbReference type="SAM" id="Phobius"/>
    </source>
</evidence>
<feature type="transmembrane region" description="Helical" evidence="1">
    <location>
        <begin position="178"/>
        <end position="203"/>
    </location>
</feature>
<keyword evidence="1" id="KW-0812">Transmembrane</keyword>
<gene>
    <name evidence="2" type="ORF">EDB92DRAFT_1804194</name>
</gene>
<name>A0AAD4LAY9_9AGAM</name>